<reference evidence="1" key="1">
    <citation type="submission" date="2021-06" db="EMBL/GenBank/DDBJ databases">
        <authorList>
            <person name="Kallberg Y."/>
            <person name="Tangrot J."/>
            <person name="Rosling A."/>
        </authorList>
    </citation>
    <scope>NUCLEOTIDE SEQUENCE</scope>
    <source>
        <strain evidence="1">IL203A</strain>
    </source>
</reference>
<accession>A0ACA9KDH7</accession>
<comment type="caution">
    <text evidence="1">The sequence shown here is derived from an EMBL/GenBank/DDBJ whole genome shotgun (WGS) entry which is preliminary data.</text>
</comment>
<gene>
    <name evidence="1" type="ORF">DHETER_LOCUS1547</name>
</gene>
<protein>
    <submittedName>
        <fullName evidence="1">16484_t:CDS:1</fullName>
    </submittedName>
</protein>
<evidence type="ECO:0000313" key="1">
    <source>
        <dbReference type="EMBL" id="CAG8467156.1"/>
    </source>
</evidence>
<dbReference type="Proteomes" id="UP000789702">
    <property type="component" value="Unassembled WGS sequence"/>
</dbReference>
<organism evidence="1 2">
    <name type="scientific">Dentiscutata heterogama</name>
    <dbReference type="NCBI Taxonomy" id="1316150"/>
    <lineage>
        <taxon>Eukaryota</taxon>
        <taxon>Fungi</taxon>
        <taxon>Fungi incertae sedis</taxon>
        <taxon>Mucoromycota</taxon>
        <taxon>Glomeromycotina</taxon>
        <taxon>Glomeromycetes</taxon>
        <taxon>Diversisporales</taxon>
        <taxon>Gigasporaceae</taxon>
        <taxon>Dentiscutata</taxon>
    </lineage>
</organism>
<proteinExistence type="predicted"/>
<keyword evidence="2" id="KW-1185">Reference proteome</keyword>
<evidence type="ECO:0000313" key="2">
    <source>
        <dbReference type="Proteomes" id="UP000789702"/>
    </source>
</evidence>
<sequence length="145" mass="16931">MFSKKNSAISQLQYENTNANNNKGKRPLNDSENYKNKGTTKKLKSTNFFRNLSNYLNNNKENAPKTIYSNKATYNKARNSNTSNTSLQNYNIDNSSILTQTASNNFYKLDKKGKDKAKPHLDNKILYMRFWKNYPKSKKTMRQFC</sequence>
<dbReference type="EMBL" id="CAJVPU010000960">
    <property type="protein sequence ID" value="CAG8467156.1"/>
    <property type="molecule type" value="Genomic_DNA"/>
</dbReference>
<name>A0ACA9KDH7_9GLOM</name>